<evidence type="ECO:0000256" key="3">
    <source>
        <dbReference type="ARBA" id="ARBA00022664"/>
    </source>
</evidence>
<evidence type="ECO:0000256" key="2">
    <source>
        <dbReference type="ARBA" id="ARBA00006076"/>
    </source>
</evidence>
<feature type="compositionally biased region" description="Basic and acidic residues" evidence="6">
    <location>
        <begin position="435"/>
        <end position="455"/>
    </location>
</feature>
<evidence type="ECO:0008006" key="9">
    <source>
        <dbReference type="Google" id="ProtNLM"/>
    </source>
</evidence>
<dbReference type="EMBL" id="CAIIXF020000008">
    <property type="protein sequence ID" value="CAH1792523.1"/>
    <property type="molecule type" value="Genomic_DNA"/>
</dbReference>
<keyword evidence="8" id="KW-1185">Reference proteome</keyword>
<feature type="compositionally biased region" description="Polar residues" evidence="6">
    <location>
        <begin position="747"/>
        <end position="756"/>
    </location>
</feature>
<comment type="caution">
    <text evidence="7">The sequence shown here is derived from an EMBL/GenBank/DDBJ whole genome shotgun (WGS) entry which is preliminary data.</text>
</comment>
<dbReference type="Pfam" id="PF03343">
    <property type="entry name" value="SART-1"/>
    <property type="match status" value="1"/>
</dbReference>
<comment type="subcellular location">
    <subcellularLocation>
        <location evidence="1">Nucleus</location>
    </subcellularLocation>
</comment>
<dbReference type="PANTHER" id="PTHR14152:SF5">
    <property type="entry name" value="U4_U6.U5 TRI-SNRNP-ASSOCIATED PROTEIN 1"/>
    <property type="match status" value="1"/>
</dbReference>
<feature type="region of interest" description="Disordered" evidence="6">
    <location>
        <begin position="491"/>
        <end position="528"/>
    </location>
</feature>
<dbReference type="AlphaFoldDB" id="A0A8S4PE69"/>
<dbReference type="Pfam" id="PF19252">
    <property type="entry name" value="HIND"/>
    <property type="match status" value="1"/>
</dbReference>
<feature type="compositionally biased region" description="Acidic residues" evidence="6">
    <location>
        <begin position="518"/>
        <end position="528"/>
    </location>
</feature>
<feature type="region of interest" description="Disordered" evidence="6">
    <location>
        <begin position="401"/>
        <end position="421"/>
    </location>
</feature>
<evidence type="ECO:0000256" key="1">
    <source>
        <dbReference type="ARBA" id="ARBA00004123"/>
    </source>
</evidence>
<dbReference type="GO" id="GO:0046540">
    <property type="term" value="C:U4/U6 x U5 tri-snRNP complex"/>
    <property type="evidence" value="ECO:0007669"/>
    <property type="project" value="InterPro"/>
</dbReference>
<feature type="compositionally biased region" description="Basic residues" evidence="6">
    <location>
        <begin position="723"/>
        <end position="732"/>
    </location>
</feature>
<feature type="compositionally biased region" description="Acidic residues" evidence="6">
    <location>
        <begin position="456"/>
        <end position="475"/>
    </location>
</feature>
<keyword evidence="5" id="KW-0539">Nucleus</keyword>
<dbReference type="InterPro" id="IPR045347">
    <property type="entry name" value="HIND"/>
</dbReference>
<feature type="compositionally biased region" description="Basic and acidic residues" evidence="6">
    <location>
        <begin position="118"/>
        <end position="129"/>
    </location>
</feature>
<evidence type="ECO:0000256" key="6">
    <source>
        <dbReference type="SAM" id="MobiDB-lite"/>
    </source>
</evidence>
<feature type="region of interest" description="Disordered" evidence="6">
    <location>
        <begin position="1"/>
        <end position="129"/>
    </location>
</feature>
<comment type="similarity">
    <text evidence="2">Belongs to the SNU66/SART1 family.</text>
</comment>
<accession>A0A8S4PE69</accession>
<feature type="region of interest" description="Disordered" evidence="6">
    <location>
        <begin position="433"/>
        <end position="475"/>
    </location>
</feature>
<feature type="region of interest" description="Disordered" evidence="6">
    <location>
        <begin position="723"/>
        <end position="756"/>
    </location>
</feature>
<evidence type="ECO:0000256" key="5">
    <source>
        <dbReference type="ARBA" id="ARBA00023242"/>
    </source>
</evidence>
<evidence type="ECO:0000313" key="8">
    <source>
        <dbReference type="Proteomes" id="UP000749559"/>
    </source>
</evidence>
<dbReference type="GO" id="GO:0045292">
    <property type="term" value="P:mRNA cis splicing, via spliceosome"/>
    <property type="evidence" value="ECO:0007669"/>
    <property type="project" value="TreeGrafter"/>
</dbReference>
<sequence>MGSSKKHKEKDRERDHKKKRKHRSRSRSRSRERSERKKHKKSKSSHKERSASEEGEIAVYDYGHGQSAPDQGEVGSTPPKSSGGAGGDISLSMDETNKLRAKLGLPPLKMDGDNSQTDDSKPKIKEDVHVPAVNQAEKRRQAEIQEKLAAIRSKRLINKKLGKVKTLGESDSDEEEGALAWIKKSRKQQKEKALAEKRAKLLEEMDNEFGIGNIVDEEFGTTKKKEYTSRDLRGIKVQHDQEEFSEGKTVILTLEDKRILDDDGDVLMNVNIKDVEAAKKNIENKKKKPDYQPWDNEEEDEYGMVKVKEVLSKYDEEIAGERKKSFALGMEGSYNADSERQMAMIRNQLKNQAQSLQLSAPNIASEYYTEQEMKGFKKVKKKVRKIRKKTAVKADDLIPLESESRNHGSRSGVKQEVDADGEMLWPHEMAASGRAIEEGQIKEEQDMMEVDKPDPMDDSEIQGPDEDLTGVTVDEDDGALELELALRKARKLKHKKEQTSVPTMVAENVVQTIKEEPSDSEPDPDDMELDTRQKNIMLNSVAEFCRTLGDIPTYGQSGNRTEDQQELLDFERELQEERRRKEEEEANPTGWARVEIDEQPVDLDNDKDEAVIIEEPSAAEGMGAALALAMSKGYLEKEVVKKVGATKAKGVIEEDSNWCIEDKRHDDIDEKYKNKTRDRFSGITMDFKEKAGYKPIVQLEYVDDNGRFMNQKEAFRVLSHRFHGKGSGKKKTEKREKKIEEEELMKQMSSTDTPLNTVARLKEKLNSEKTPFLVLSGGSKTLTSASTSLVKR</sequence>
<reference evidence="7" key="1">
    <citation type="submission" date="2022-03" db="EMBL/GenBank/DDBJ databases">
        <authorList>
            <person name="Martin C."/>
        </authorList>
    </citation>
    <scope>NUCLEOTIDE SEQUENCE</scope>
</reference>
<evidence type="ECO:0000256" key="4">
    <source>
        <dbReference type="ARBA" id="ARBA00023187"/>
    </source>
</evidence>
<feature type="compositionally biased region" description="Basic residues" evidence="6">
    <location>
        <begin position="1"/>
        <end position="28"/>
    </location>
</feature>
<gene>
    <name evidence="7" type="ORF">OFUS_LOCUS17481</name>
</gene>
<keyword evidence="4" id="KW-0508">mRNA splicing</keyword>
<evidence type="ECO:0000313" key="7">
    <source>
        <dbReference type="EMBL" id="CAH1792523.1"/>
    </source>
</evidence>
<dbReference type="InterPro" id="IPR005011">
    <property type="entry name" value="SNU66/SART1"/>
</dbReference>
<feature type="compositionally biased region" description="Basic and acidic residues" evidence="6">
    <location>
        <begin position="573"/>
        <end position="583"/>
    </location>
</feature>
<dbReference type="Proteomes" id="UP000749559">
    <property type="component" value="Unassembled WGS sequence"/>
</dbReference>
<keyword evidence="3" id="KW-0507">mRNA processing</keyword>
<dbReference type="GO" id="GO:0000481">
    <property type="term" value="P:maturation of 5S rRNA"/>
    <property type="evidence" value="ECO:0007669"/>
    <property type="project" value="TreeGrafter"/>
</dbReference>
<organism evidence="7 8">
    <name type="scientific">Owenia fusiformis</name>
    <name type="common">Polychaete worm</name>
    <dbReference type="NCBI Taxonomy" id="6347"/>
    <lineage>
        <taxon>Eukaryota</taxon>
        <taxon>Metazoa</taxon>
        <taxon>Spiralia</taxon>
        <taxon>Lophotrochozoa</taxon>
        <taxon>Annelida</taxon>
        <taxon>Polychaeta</taxon>
        <taxon>Sedentaria</taxon>
        <taxon>Canalipalpata</taxon>
        <taxon>Sabellida</taxon>
        <taxon>Oweniida</taxon>
        <taxon>Oweniidae</taxon>
        <taxon>Owenia</taxon>
    </lineage>
</organism>
<dbReference type="OrthoDB" id="5583at2759"/>
<proteinExistence type="inferred from homology"/>
<feature type="region of interest" description="Disordered" evidence="6">
    <location>
        <begin position="573"/>
        <end position="592"/>
    </location>
</feature>
<protein>
    <recommendedName>
        <fullName evidence="9">SART-1</fullName>
    </recommendedName>
</protein>
<name>A0A8S4PE69_OWEFU</name>
<dbReference type="PANTHER" id="PTHR14152">
    <property type="entry name" value="SQUAMOUS CELL CARCINOMA ANTIGEN RECOGNISED BY CYTOTOXIC T LYMPHOCYTES"/>
    <property type="match status" value="1"/>
</dbReference>